<dbReference type="Pfam" id="PF00501">
    <property type="entry name" value="AMP-binding"/>
    <property type="match status" value="1"/>
</dbReference>
<evidence type="ECO:0000313" key="5">
    <source>
        <dbReference type="Proteomes" id="UP000319204"/>
    </source>
</evidence>
<proteinExistence type="inferred from homology"/>
<sequence length="360" mass="39920">MENPIWHNIHPDFRFNGSPLVFGDLLEMGHGLTKEGAPFEVPLGEFLVDWASDKPTLEVNTSGSTGKPKKIVLKKEHMVNSALATAAYFQLRPKQTALLCLPSTGIAGKMMLVRAMVLGLHLDVVEPSSTPLANNGKRYDFVAMVPMQAQKSLDQLHRVSTLIIGGAPVDLTLRNQLELLPIKAYETYGMTETITHIAVKEIAPGPRTYFETLPDIEITSDKRGCLVIDAPKISEEKVITNDLVELVAENKFKWLGRYDSIINSGGIKLVPEVIEEKLAAILKARFFVAGIPDETLGQQLVLVVEAEPEPFEENTLLNQIKGLKSLSKYEVPKKIYFVRAFSETSTKKIDRSKTLATIIR</sequence>
<evidence type="ECO:0000256" key="1">
    <source>
        <dbReference type="ARBA" id="ARBA00006432"/>
    </source>
</evidence>
<name>A0A5N5IY01_9FLAO</name>
<keyword evidence="2" id="KW-0436">Ligase</keyword>
<dbReference type="Gene3D" id="3.40.50.12780">
    <property type="entry name" value="N-terminal domain of ligase-like"/>
    <property type="match status" value="1"/>
</dbReference>
<dbReference type="PANTHER" id="PTHR43201:SF5">
    <property type="entry name" value="MEDIUM-CHAIN ACYL-COA LIGASE ACSF2, MITOCHONDRIAL"/>
    <property type="match status" value="1"/>
</dbReference>
<protein>
    <submittedName>
        <fullName evidence="4">AMP-binding protein</fullName>
    </submittedName>
</protein>
<accession>A0A5N5IY01</accession>
<dbReference type="PANTHER" id="PTHR43201">
    <property type="entry name" value="ACYL-COA SYNTHETASE"/>
    <property type="match status" value="1"/>
</dbReference>
<comment type="caution">
    <text evidence="4">The sequence shown here is derived from an EMBL/GenBank/DDBJ whole genome shotgun (WGS) entry which is preliminary data.</text>
</comment>
<organism evidence="4 5">
    <name type="scientific">Flagellimonas hadalis</name>
    <dbReference type="NCBI Taxonomy" id="2597517"/>
    <lineage>
        <taxon>Bacteria</taxon>
        <taxon>Pseudomonadati</taxon>
        <taxon>Bacteroidota</taxon>
        <taxon>Flavobacteriia</taxon>
        <taxon>Flavobacteriales</taxon>
        <taxon>Flavobacteriaceae</taxon>
        <taxon>Flagellimonas</taxon>
    </lineage>
</organism>
<dbReference type="AlphaFoldDB" id="A0A5N5IY01"/>
<dbReference type="GO" id="GO:0006631">
    <property type="term" value="P:fatty acid metabolic process"/>
    <property type="evidence" value="ECO:0007669"/>
    <property type="project" value="TreeGrafter"/>
</dbReference>
<comment type="similarity">
    <text evidence="1">Belongs to the ATP-dependent AMP-binding enzyme family.</text>
</comment>
<feature type="domain" description="AMP-dependent synthetase/ligase" evidence="3">
    <location>
        <begin position="61"/>
        <end position="201"/>
    </location>
</feature>
<dbReference type="InterPro" id="IPR042099">
    <property type="entry name" value="ANL_N_sf"/>
</dbReference>
<gene>
    <name evidence="4" type="ORF">FOT42_001220</name>
</gene>
<dbReference type="Proteomes" id="UP000319204">
    <property type="component" value="Unassembled WGS sequence"/>
</dbReference>
<keyword evidence="5" id="KW-1185">Reference proteome</keyword>
<dbReference type="GO" id="GO:0031956">
    <property type="term" value="F:medium-chain fatty acid-CoA ligase activity"/>
    <property type="evidence" value="ECO:0007669"/>
    <property type="project" value="TreeGrafter"/>
</dbReference>
<evidence type="ECO:0000256" key="2">
    <source>
        <dbReference type="ARBA" id="ARBA00022598"/>
    </source>
</evidence>
<dbReference type="InterPro" id="IPR045851">
    <property type="entry name" value="AMP-bd_C_sf"/>
</dbReference>
<evidence type="ECO:0000259" key="3">
    <source>
        <dbReference type="Pfam" id="PF00501"/>
    </source>
</evidence>
<dbReference type="RefSeq" id="WP_151888747.1">
    <property type="nucleotide sequence ID" value="NZ_VNIK02000001.1"/>
</dbReference>
<evidence type="ECO:0000313" key="4">
    <source>
        <dbReference type="EMBL" id="KAB5491597.1"/>
    </source>
</evidence>
<dbReference type="OrthoDB" id="8870348at2"/>
<dbReference type="Gene3D" id="3.30.300.30">
    <property type="match status" value="1"/>
</dbReference>
<dbReference type="InterPro" id="IPR000873">
    <property type="entry name" value="AMP-dep_synth/lig_dom"/>
</dbReference>
<reference evidence="4" key="1">
    <citation type="submission" date="2019-10" db="EMBL/GenBank/DDBJ databases">
        <title>Muricauda hadale sp. nov., a piezophilic bacterium isolated from hadopelagic water of the Mariana Trench.</title>
        <authorList>
            <person name="Wei Y."/>
        </authorList>
    </citation>
    <scope>NUCLEOTIDE SEQUENCE [LARGE SCALE GENOMIC DNA]</scope>
    <source>
        <strain evidence="4">MT-229</strain>
    </source>
</reference>
<dbReference type="EMBL" id="VNIK02000001">
    <property type="protein sequence ID" value="KAB5491597.1"/>
    <property type="molecule type" value="Genomic_DNA"/>
</dbReference>
<dbReference type="SUPFAM" id="SSF56801">
    <property type="entry name" value="Acetyl-CoA synthetase-like"/>
    <property type="match status" value="1"/>
</dbReference>